<protein>
    <submittedName>
        <fullName evidence="2">Uncharacterized protein</fullName>
    </submittedName>
</protein>
<dbReference type="EMBL" id="SLXQ01000001">
    <property type="protein sequence ID" value="TCP56925.1"/>
    <property type="molecule type" value="Genomic_DNA"/>
</dbReference>
<proteinExistence type="predicted"/>
<dbReference type="RefSeq" id="WP_132875461.1">
    <property type="nucleotide sequence ID" value="NZ_SLXQ01000001.1"/>
</dbReference>
<organism evidence="2 3">
    <name type="scientific">Tamaricihabitans halophyticus</name>
    <dbReference type="NCBI Taxonomy" id="1262583"/>
    <lineage>
        <taxon>Bacteria</taxon>
        <taxon>Bacillati</taxon>
        <taxon>Actinomycetota</taxon>
        <taxon>Actinomycetes</taxon>
        <taxon>Pseudonocardiales</taxon>
        <taxon>Pseudonocardiaceae</taxon>
        <taxon>Tamaricihabitans</taxon>
    </lineage>
</organism>
<dbReference type="AlphaFoldDB" id="A0A4R2RBX3"/>
<name>A0A4R2RBX3_9PSEU</name>
<keyword evidence="1" id="KW-1133">Transmembrane helix</keyword>
<evidence type="ECO:0000313" key="3">
    <source>
        <dbReference type="Proteomes" id="UP000294911"/>
    </source>
</evidence>
<dbReference type="PROSITE" id="PS51257">
    <property type="entry name" value="PROKAR_LIPOPROTEIN"/>
    <property type="match status" value="1"/>
</dbReference>
<keyword evidence="3" id="KW-1185">Reference proteome</keyword>
<keyword evidence="1" id="KW-0472">Membrane</keyword>
<comment type="caution">
    <text evidence="2">The sequence shown here is derived from an EMBL/GenBank/DDBJ whole genome shotgun (WGS) entry which is preliminary data.</text>
</comment>
<feature type="transmembrane region" description="Helical" evidence="1">
    <location>
        <begin position="21"/>
        <end position="44"/>
    </location>
</feature>
<accession>A0A4R2RBX3</accession>
<dbReference type="Proteomes" id="UP000294911">
    <property type="component" value="Unassembled WGS sequence"/>
</dbReference>
<reference evidence="2 3" key="1">
    <citation type="submission" date="2019-03" db="EMBL/GenBank/DDBJ databases">
        <title>Genomic Encyclopedia of Type Strains, Phase IV (KMG-IV): sequencing the most valuable type-strain genomes for metagenomic binning, comparative biology and taxonomic classification.</title>
        <authorList>
            <person name="Goeker M."/>
        </authorList>
    </citation>
    <scope>NUCLEOTIDE SEQUENCE [LARGE SCALE GENOMIC DNA]</scope>
    <source>
        <strain evidence="2 3">DSM 45765</strain>
    </source>
</reference>
<sequence length="334" mass="37601">MTAGLRGSRKSLVRELFWTRTGLLLSVLLLVSIACLIGAVMLAPGMPRNLLNAIGTGTMVSAIVGFGQTAITSTAEHRAMLLPVVEESRRALRDLSSEYRELNREFYPTQVFEATTRPDPAFNQLLMRDLQQTRQFFFSGFSARHAAARLLISHAEWELRVIIADPRDGTTVSGRAKYLLRNEDATADYAEVQQRLHEEIRMGLVGLYLARSRCTTLQIAVVVDPRLDRVELFDQSVWITLFSDAVRVGALYPRTLRFSEGSFIYNMERAEFMRIGNSPAVRHFQITPEMSHGDFRELYQQITGAVLSEEDFQELAGDFHAFREDFSAAAELGG</sequence>
<evidence type="ECO:0000313" key="2">
    <source>
        <dbReference type="EMBL" id="TCP56925.1"/>
    </source>
</evidence>
<dbReference type="OrthoDB" id="3657699at2"/>
<keyword evidence="1" id="KW-0812">Transmembrane</keyword>
<evidence type="ECO:0000256" key="1">
    <source>
        <dbReference type="SAM" id="Phobius"/>
    </source>
</evidence>
<gene>
    <name evidence="2" type="ORF">EV191_101874</name>
</gene>